<evidence type="ECO:0000313" key="3">
    <source>
        <dbReference type="Proteomes" id="UP000019102"/>
    </source>
</evidence>
<dbReference type="AlphaFoldDB" id="W4VPP9"/>
<reference evidence="2 3" key="1">
    <citation type="journal article" date="2014" name="Genome Announc.">
        <title>Draft Genome Sequence of the Boron-Tolerant and Moderately Halotolerant Bacterium Gracilibacillus boraciitolerans JCM 21714T.</title>
        <authorList>
            <person name="Ahmed I."/>
            <person name="Oshima K."/>
            <person name="Suda W."/>
            <person name="Kitamura K."/>
            <person name="Iida T."/>
            <person name="Ohmori Y."/>
            <person name="Fujiwara T."/>
            <person name="Hattori M."/>
            <person name="Ohkuma M."/>
        </authorList>
    </citation>
    <scope>NUCLEOTIDE SEQUENCE [LARGE SCALE GENOMIC DNA]</scope>
    <source>
        <strain evidence="2 3">JCM 21714</strain>
    </source>
</reference>
<gene>
    <name evidence="2" type="ORF">JCM21714_4352</name>
</gene>
<proteinExistence type="predicted"/>
<dbReference type="InterPro" id="IPR015422">
    <property type="entry name" value="PyrdxlP-dep_Trfase_small"/>
</dbReference>
<dbReference type="Proteomes" id="UP000019102">
    <property type="component" value="Unassembled WGS sequence"/>
</dbReference>
<keyword evidence="2" id="KW-0808">Transferase</keyword>
<keyword evidence="2" id="KW-0032">Aminotransferase</keyword>
<comment type="cofactor">
    <cofactor evidence="1">
        <name>pyridoxal 5'-phosphate</name>
        <dbReference type="ChEBI" id="CHEBI:597326"/>
    </cofactor>
</comment>
<keyword evidence="3" id="KW-1185">Reference proteome</keyword>
<dbReference type="InterPro" id="IPR005814">
    <property type="entry name" value="Aminotrans_3"/>
</dbReference>
<dbReference type="STRING" id="1298598.JCM21714_4352"/>
<dbReference type="PANTHER" id="PTHR43713:SF1">
    <property type="entry name" value="GLUTAMATE-1-SEMIALDEHYDE 2,1-AMINOMUTASE 2"/>
    <property type="match status" value="1"/>
</dbReference>
<evidence type="ECO:0000256" key="1">
    <source>
        <dbReference type="ARBA" id="ARBA00001933"/>
    </source>
</evidence>
<dbReference type="EMBL" id="BAVS01000040">
    <property type="protein sequence ID" value="GAE95141.1"/>
    <property type="molecule type" value="Genomic_DNA"/>
</dbReference>
<evidence type="ECO:0000313" key="2">
    <source>
        <dbReference type="EMBL" id="GAE95141.1"/>
    </source>
</evidence>
<dbReference type="GO" id="GO:0030170">
    <property type="term" value="F:pyridoxal phosphate binding"/>
    <property type="evidence" value="ECO:0007669"/>
    <property type="project" value="InterPro"/>
</dbReference>
<dbReference type="GO" id="GO:0008483">
    <property type="term" value="F:transaminase activity"/>
    <property type="evidence" value="ECO:0007669"/>
    <property type="project" value="UniProtKB-KW"/>
</dbReference>
<name>W4VPP9_9BACI</name>
<accession>W4VPP9</accession>
<organism evidence="2 3">
    <name type="scientific">Gracilibacillus boraciitolerans JCM 21714</name>
    <dbReference type="NCBI Taxonomy" id="1298598"/>
    <lineage>
        <taxon>Bacteria</taxon>
        <taxon>Bacillati</taxon>
        <taxon>Bacillota</taxon>
        <taxon>Bacilli</taxon>
        <taxon>Bacillales</taxon>
        <taxon>Bacillaceae</taxon>
        <taxon>Gracilibacillus</taxon>
    </lineage>
</organism>
<sequence>MEFTQSEALHKEAQEHIVGGVNSPSRAYKGVGGGSPVYMERAKGAYFWDVDGNKYIDFLGAYGPIITGHAHPHITEQFKRPQKVVYYMAPQQNWKTFLLKN</sequence>
<comment type="caution">
    <text evidence="2">The sequence shown here is derived from an EMBL/GenBank/DDBJ whole genome shotgun (WGS) entry which is preliminary data.</text>
</comment>
<dbReference type="Gene3D" id="3.90.1150.10">
    <property type="entry name" value="Aspartate Aminotransferase, domain 1"/>
    <property type="match status" value="1"/>
</dbReference>
<dbReference type="eggNOG" id="COG0001">
    <property type="taxonomic scope" value="Bacteria"/>
</dbReference>
<dbReference type="InterPro" id="IPR015424">
    <property type="entry name" value="PyrdxlP-dep_Trfase"/>
</dbReference>
<dbReference type="PANTHER" id="PTHR43713">
    <property type="entry name" value="GLUTAMATE-1-SEMIALDEHYDE 2,1-AMINOMUTASE"/>
    <property type="match status" value="1"/>
</dbReference>
<protein>
    <submittedName>
        <fullName evidence="2">Glutamate-1-semialdehyde aminotransferase</fullName>
    </submittedName>
</protein>
<dbReference type="Pfam" id="PF00202">
    <property type="entry name" value="Aminotran_3"/>
    <property type="match status" value="1"/>
</dbReference>
<dbReference type="SUPFAM" id="SSF53383">
    <property type="entry name" value="PLP-dependent transferases"/>
    <property type="match status" value="1"/>
</dbReference>